<keyword evidence="2" id="KW-1185">Reference proteome</keyword>
<accession>A0A6A5XKI9</accession>
<organism evidence="1 2">
    <name type="scientific">Aaosphaeria arxii CBS 175.79</name>
    <dbReference type="NCBI Taxonomy" id="1450172"/>
    <lineage>
        <taxon>Eukaryota</taxon>
        <taxon>Fungi</taxon>
        <taxon>Dikarya</taxon>
        <taxon>Ascomycota</taxon>
        <taxon>Pezizomycotina</taxon>
        <taxon>Dothideomycetes</taxon>
        <taxon>Pleosporomycetidae</taxon>
        <taxon>Pleosporales</taxon>
        <taxon>Pleosporales incertae sedis</taxon>
        <taxon>Aaosphaeria</taxon>
    </lineage>
</organism>
<evidence type="ECO:0000313" key="1">
    <source>
        <dbReference type="EMBL" id="KAF2013361.1"/>
    </source>
</evidence>
<dbReference type="RefSeq" id="XP_033381700.1">
    <property type="nucleotide sequence ID" value="XM_033528479.1"/>
</dbReference>
<protein>
    <submittedName>
        <fullName evidence="1">Uncharacterized protein</fullName>
    </submittedName>
</protein>
<dbReference type="EMBL" id="ML978071">
    <property type="protein sequence ID" value="KAF2013361.1"/>
    <property type="molecule type" value="Genomic_DNA"/>
</dbReference>
<reference evidence="1" key="1">
    <citation type="journal article" date="2020" name="Stud. Mycol.">
        <title>101 Dothideomycetes genomes: a test case for predicting lifestyles and emergence of pathogens.</title>
        <authorList>
            <person name="Haridas S."/>
            <person name="Albert R."/>
            <person name="Binder M."/>
            <person name="Bloem J."/>
            <person name="Labutti K."/>
            <person name="Salamov A."/>
            <person name="Andreopoulos B."/>
            <person name="Baker S."/>
            <person name="Barry K."/>
            <person name="Bills G."/>
            <person name="Bluhm B."/>
            <person name="Cannon C."/>
            <person name="Castanera R."/>
            <person name="Culley D."/>
            <person name="Daum C."/>
            <person name="Ezra D."/>
            <person name="Gonzalez J."/>
            <person name="Henrissat B."/>
            <person name="Kuo A."/>
            <person name="Liang C."/>
            <person name="Lipzen A."/>
            <person name="Lutzoni F."/>
            <person name="Magnuson J."/>
            <person name="Mondo S."/>
            <person name="Nolan M."/>
            <person name="Ohm R."/>
            <person name="Pangilinan J."/>
            <person name="Park H.-J."/>
            <person name="Ramirez L."/>
            <person name="Alfaro M."/>
            <person name="Sun H."/>
            <person name="Tritt A."/>
            <person name="Yoshinaga Y."/>
            <person name="Zwiers L.-H."/>
            <person name="Turgeon B."/>
            <person name="Goodwin S."/>
            <person name="Spatafora J."/>
            <person name="Crous P."/>
            <person name="Grigoriev I."/>
        </authorList>
    </citation>
    <scope>NUCLEOTIDE SEQUENCE</scope>
    <source>
        <strain evidence="1">CBS 175.79</strain>
    </source>
</reference>
<dbReference type="AlphaFoldDB" id="A0A6A5XKI9"/>
<sequence length="209" mass="23168">MTKPNECCGEICSPTLYFCGVCPAQSRSVPPCYSNNEFPNNSIFQLYTNTRISKSLQSREVSPVDKASSSGLAVSLLLPGLRWCKVNCCTFKVQTLVIFVPVISAVQMEKVDTSAQMRVWSVCRNERFGSRRGIADPKRWKLPPLFAFASQMPGPPAVGRGCLELLLTVPEFRWASSHHTPRHAHGKTAIGIVTRLLKEDTIHFRSIAG</sequence>
<proteinExistence type="predicted"/>
<evidence type="ECO:0000313" key="2">
    <source>
        <dbReference type="Proteomes" id="UP000799778"/>
    </source>
</evidence>
<dbReference type="GeneID" id="54285876"/>
<name>A0A6A5XKI9_9PLEO</name>
<gene>
    <name evidence="1" type="ORF">BU24DRAFT_424365</name>
</gene>
<dbReference type="Proteomes" id="UP000799778">
    <property type="component" value="Unassembled WGS sequence"/>
</dbReference>